<gene>
    <name evidence="3" type="ORF">ACFQ42_07950</name>
</gene>
<evidence type="ECO:0000259" key="2">
    <source>
        <dbReference type="Pfam" id="PF04909"/>
    </source>
</evidence>
<dbReference type="Gene3D" id="3.20.20.140">
    <property type="entry name" value="Metal-dependent hydrolases"/>
    <property type="match status" value="1"/>
</dbReference>
<dbReference type="SUPFAM" id="SSF51556">
    <property type="entry name" value="Metallo-dependent hydrolases"/>
    <property type="match status" value="1"/>
</dbReference>
<dbReference type="InterPro" id="IPR006680">
    <property type="entry name" value="Amidohydro-rel"/>
</dbReference>
<accession>A0ABW4BTY1</accession>
<sequence length="307" mass="35249">MTKIDVFAHVLPKDFYSHMQKIDDNLLVKNPYLQNDVLTNIRKRKTGLNSDVKQIISNVNLNPEDYSDAKTSTNLCRLANNELISMVQDNDIFVYAVAMLPMNSISESLKIIEDQVAKNSELIGVQLFTRALNKPITSDEYEPIFAKLSKLNIPVWLHPVFDETRNDNNIVFSWEYELTQVMYDFVKKGFFQRYPNLKIIVHHAGAMVSFFSQRIKYIMSPTEYNDFKKFYVDTAILGNSKALDLAVDFFGDDHVLFGTDAPFGIMPYGATNEIITAIDAMNISDTQRNMIFHDNFQNIINRNDGIN</sequence>
<dbReference type="EMBL" id="JBHTOI010000044">
    <property type="protein sequence ID" value="MFD1418671.1"/>
    <property type="molecule type" value="Genomic_DNA"/>
</dbReference>
<dbReference type="RefSeq" id="WP_125676772.1">
    <property type="nucleotide sequence ID" value="NZ_JBHTOI010000044.1"/>
</dbReference>
<keyword evidence="1" id="KW-0456">Lyase</keyword>
<dbReference type="PANTHER" id="PTHR21240">
    <property type="entry name" value="2-AMINO-3-CARBOXYLMUCONATE-6-SEMIALDEHYDE DECARBOXYLASE"/>
    <property type="match status" value="1"/>
</dbReference>
<proteinExistence type="predicted"/>
<reference evidence="4" key="1">
    <citation type="journal article" date="2019" name="Int. J. Syst. Evol. Microbiol.">
        <title>The Global Catalogue of Microorganisms (GCM) 10K type strain sequencing project: providing services to taxonomists for standard genome sequencing and annotation.</title>
        <authorList>
            <consortium name="The Broad Institute Genomics Platform"/>
            <consortium name="The Broad Institute Genome Sequencing Center for Infectious Disease"/>
            <person name="Wu L."/>
            <person name="Ma J."/>
        </authorList>
    </citation>
    <scope>NUCLEOTIDE SEQUENCE [LARGE SCALE GENOMIC DNA]</scope>
    <source>
        <strain evidence="4">CCM 8936</strain>
    </source>
</reference>
<dbReference type="Proteomes" id="UP001597251">
    <property type="component" value="Unassembled WGS sequence"/>
</dbReference>
<name>A0ABW4BTY1_9LACO</name>
<organism evidence="3 4">
    <name type="scientific">Companilactobacillus keshanensis</name>
    <dbReference type="NCBI Taxonomy" id="2486003"/>
    <lineage>
        <taxon>Bacteria</taxon>
        <taxon>Bacillati</taxon>
        <taxon>Bacillota</taxon>
        <taxon>Bacilli</taxon>
        <taxon>Lactobacillales</taxon>
        <taxon>Lactobacillaceae</taxon>
        <taxon>Companilactobacillus</taxon>
    </lineage>
</organism>
<keyword evidence="4" id="KW-1185">Reference proteome</keyword>
<protein>
    <submittedName>
        <fullName evidence="3">Amidohydrolase family protein</fullName>
    </submittedName>
</protein>
<feature type="domain" description="Amidohydrolase-related" evidence="2">
    <location>
        <begin position="64"/>
        <end position="295"/>
    </location>
</feature>
<evidence type="ECO:0000313" key="3">
    <source>
        <dbReference type="EMBL" id="MFD1418671.1"/>
    </source>
</evidence>
<comment type="caution">
    <text evidence="3">The sequence shown here is derived from an EMBL/GenBank/DDBJ whole genome shotgun (WGS) entry which is preliminary data.</text>
</comment>
<evidence type="ECO:0000313" key="4">
    <source>
        <dbReference type="Proteomes" id="UP001597251"/>
    </source>
</evidence>
<dbReference type="PANTHER" id="PTHR21240:SF28">
    <property type="entry name" value="ISO-OROTATE DECARBOXYLASE (EUROFUNG)"/>
    <property type="match status" value="1"/>
</dbReference>
<dbReference type="InterPro" id="IPR032465">
    <property type="entry name" value="ACMSD"/>
</dbReference>
<evidence type="ECO:0000256" key="1">
    <source>
        <dbReference type="ARBA" id="ARBA00023239"/>
    </source>
</evidence>
<dbReference type="Pfam" id="PF04909">
    <property type="entry name" value="Amidohydro_2"/>
    <property type="match status" value="1"/>
</dbReference>
<dbReference type="InterPro" id="IPR032466">
    <property type="entry name" value="Metal_Hydrolase"/>
</dbReference>